<name>A0AAV1QY81_9ROSI</name>
<dbReference type="Pfam" id="PF17862">
    <property type="entry name" value="AAA_lid_3"/>
    <property type="match status" value="1"/>
</dbReference>
<dbReference type="FunFam" id="3.40.50.300:FF:001118">
    <property type="entry name" value="ATP-dependent zinc metalloprotease FTSH 12, chloroplastic"/>
    <property type="match status" value="1"/>
</dbReference>
<keyword evidence="10" id="KW-0809">Transit peptide</keyword>
<evidence type="ECO:0000313" key="15">
    <source>
        <dbReference type="Proteomes" id="UP001314170"/>
    </source>
</evidence>
<dbReference type="InterPro" id="IPR027417">
    <property type="entry name" value="P-loop_NTPase"/>
</dbReference>
<keyword evidence="12" id="KW-0472">Membrane</keyword>
<dbReference type="Gene3D" id="1.20.58.760">
    <property type="entry name" value="Peptidase M41"/>
    <property type="match status" value="2"/>
</dbReference>
<dbReference type="GO" id="GO:0034982">
    <property type="term" value="P:mitochondrial protein processing"/>
    <property type="evidence" value="ECO:0007669"/>
    <property type="project" value="TreeGrafter"/>
</dbReference>
<keyword evidence="12" id="KW-0812">Transmembrane</keyword>
<dbReference type="SUPFAM" id="SSF52540">
    <property type="entry name" value="P-loop containing nucleoside triphosphate hydrolases"/>
    <property type="match status" value="1"/>
</dbReference>
<dbReference type="Pfam" id="PF00004">
    <property type="entry name" value="AAA"/>
    <property type="match status" value="1"/>
</dbReference>
<keyword evidence="12" id="KW-1133">Transmembrane helix</keyword>
<evidence type="ECO:0000313" key="14">
    <source>
        <dbReference type="EMBL" id="CAK7326063.1"/>
    </source>
</evidence>
<dbReference type="InterPro" id="IPR050928">
    <property type="entry name" value="ATP-dep_Zn_Metalloprotease"/>
</dbReference>
<dbReference type="Gene3D" id="3.40.50.300">
    <property type="entry name" value="P-loop containing nucleotide triphosphate hydrolases"/>
    <property type="match status" value="1"/>
</dbReference>
<evidence type="ECO:0000256" key="3">
    <source>
        <dbReference type="ARBA" id="ARBA00010550"/>
    </source>
</evidence>
<dbReference type="FunFam" id="1.20.58.760:FF:000014">
    <property type="entry name" value="ATP-dependent zinc metalloprotease FTSH 12, chloroplastic"/>
    <property type="match status" value="1"/>
</dbReference>
<organism evidence="14 15">
    <name type="scientific">Dovyalis caffra</name>
    <dbReference type="NCBI Taxonomy" id="77055"/>
    <lineage>
        <taxon>Eukaryota</taxon>
        <taxon>Viridiplantae</taxon>
        <taxon>Streptophyta</taxon>
        <taxon>Embryophyta</taxon>
        <taxon>Tracheophyta</taxon>
        <taxon>Spermatophyta</taxon>
        <taxon>Magnoliopsida</taxon>
        <taxon>eudicotyledons</taxon>
        <taxon>Gunneridae</taxon>
        <taxon>Pentapetalae</taxon>
        <taxon>rosids</taxon>
        <taxon>fabids</taxon>
        <taxon>Malpighiales</taxon>
        <taxon>Salicaceae</taxon>
        <taxon>Flacourtieae</taxon>
        <taxon>Dovyalis</taxon>
    </lineage>
</organism>
<dbReference type="Proteomes" id="UP001314170">
    <property type="component" value="Unassembled WGS sequence"/>
</dbReference>
<reference evidence="14 15" key="1">
    <citation type="submission" date="2024-01" db="EMBL/GenBank/DDBJ databases">
        <authorList>
            <person name="Waweru B."/>
        </authorList>
    </citation>
    <scope>NUCLEOTIDE SEQUENCE [LARGE SCALE GENOMIC DNA]</scope>
</reference>
<keyword evidence="11" id="KW-0482">Metalloprotease</keyword>
<evidence type="ECO:0000259" key="13">
    <source>
        <dbReference type="SMART" id="SM00382"/>
    </source>
</evidence>
<comment type="similarity">
    <text evidence="3">In the N-terminal section; belongs to the AAA ATPase family.</text>
</comment>
<dbReference type="GO" id="GO:0004176">
    <property type="term" value="F:ATP-dependent peptidase activity"/>
    <property type="evidence" value="ECO:0007669"/>
    <property type="project" value="InterPro"/>
</dbReference>
<dbReference type="PANTHER" id="PTHR43655:SF19">
    <property type="entry name" value="ATP-DEPENDENT ZINC METALLOPROTEASE FTSH 12, CHLOROPLASTIC"/>
    <property type="match status" value="1"/>
</dbReference>
<dbReference type="InterPro" id="IPR003593">
    <property type="entry name" value="AAA+_ATPase"/>
</dbReference>
<evidence type="ECO:0000256" key="6">
    <source>
        <dbReference type="ARBA" id="ARBA00022741"/>
    </source>
</evidence>
<dbReference type="GO" id="GO:0005524">
    <property type="term" value="F:ATP binding"/>
    <property type="evidence" value="ECO:0007669"/>
    <property type="project" value="UniProtKB-KW"/>
</dbReference>
<comment type="similarity">
    <text evidence="2">In the C-terminal section; belongs to the peptidase M41 family.</text>
</comment>
<feature type="transmembrane region" description="Helical" evidence="12">
    <location>
        <begin position="170"/>
        <end position="187"/>
    </location>
</feature>
<evidence type="ECO:0000256" key="10">
    <source>
        <dbReference type="ARBA" id="ARBA00022946"/>
    </source>
</evidence>
<evidence type="ECO:0000256" key="12">
    <source>
        <dbReference type="SAM" id="Phobius"/>
    </source>
</evidence>
<dbReference type="EMBL" id="CAWUPB010000851">
    <property type="protein sequence ID" value="CAK7326063.1"/>
    <property type="molecule type" value="Genomic_DNA"/>
</dbReference>
<dbReference type="SMART" id="SM00382">
    <property type="entry name" value="AAA"/>
    <property type="match status" value="1"/>
</dbReference>
<accession>A0AAV1QY81</accession>
<evidence type="ECO:0000256" key="9">
    <source>
        <dbReference type="ARBA" id="ARBA00022840"/>
    </source>
</evidence>
<comment type="cofactor">
    <cofactor evidence="1">
        <name>Zn(2+)</name>
        <dbReference type="ChEBI" id="CHEBI:29105"/>
    </cofactor>
</comment>
<keyword evidence="15" id="KW-1185">Reference proteome</keyword>
<gene>
    <name evidence="14" type="ORF">DCAF_LOCUS3758</name>
</gene>
<comment type="caution">
    <text evidence="14">The sequence shown here is derived from an EMBL/GenBank/DDBJ whole genome shotgun (WGS) entry which is preliminary data.</text>
</comment>
<dbReference type="GO" id="GO:0016887">
    <property type="term" value="F:ATP hydrolysis activity"/>
    <property type="evidence" value="ECO:0007669"/>
    <property type="project" value="InterPro"/>
</dbReference>
<proteinExistence type="inferred from homology"/>
<dbReference type="FunFam" id="1.10.8.60:FF:000101">
    <property type="entry name" value="ATP-dependent zinc metalloprotease FTSH 12, chloroplastic"/>
    <property type="match status" value="1"/>
</dbReference>
<evidence type="ECO:0000256" key="5">
    <source>
        <dbReference type="ARBA" id="ARBA00022723"/>
    </source>
</evidence>
<dbReference type="GO" id="GO:0009793">
    <property type="term" value="P:embryo development ending in seed dormancy"/>
    <property type="evidence" value="ECO:0007669"/>
    <property type="project" value="TreeGrafter"/>
</dbReference>
<evidence type="ECO:0000256" key="7">
    <source>
        <dbReference type="ARBA" id="ARBA00022801"/>
    </source>
</evidence>
<evidence type="ECO:0000256" key="1">
    <source>
        <dbReference type="ARBA" id="ARBA00001947"/>
    </source>
</evidence>
<keyword evidence="6" id="KW-0547">Nucleotide-binding</keyword>
<dbReference type="GO" id="GO:0005745">
    <property type="term" value="C:m-AAA complex"/>
    <property type="evidence" value="ECO:0007669"/>
    <property type="project" value="TreeGrafter"/>
</dbReference>
<dbReference type="GO" id="GO:0046872">
    <property type="term" value="F:metal ion binding"/>
    <property type="evidence" value="ECO:0007669"/>
    <property type="project" value="UniProtKB-KW"/>
</dbReference>
<dbReference type="InterPro" id="IPR037219">
    <property type="entry name" value="Peptidase_M41-like"/>
</dbReference>
<evidence type="ECO:0000256" key="2">
    <source>
        <dbReference type="ARBA" id="ARBA00010044"/>
    </source>
</evidence>
<keyword evidence="7" id="KW-0378">Hydrolase</keyword>
<feature type="transmembrane region" description="Helical" evidence="12">
    <location>
        <begin position="509"/>
        <end position="530"/>
    </location>
</feature>
<evidence type="ECO:0000256" key="8">
    <source>
        <dbReference type="ARBA" id="ARBA00022833"/>
    </source>
</evidence>
<keyword evidence="4" id="KW-0645">Protease</keyword>
<keyword evidence="5" id="KW-0479">Metal-binding</keyword>
<keyword evidence="9" id="KW-0067">ATP-binding</keyword>
<dbReference type="GO" id="GO:0009535">
    <property type="term" value="C:chloroplast thylakoid membrane"/>
    <property type="evidence" value="ECO:0007669"/>
    <property type="project" value="TreeGrafter"/>
</dbReference>
<dbReference type="GO" id="GO:0004222">
    <property type="term" value="F:metalloendopeptidase activity"/>
    <property type="evidence" value="ECO:0007669"/>
    <property type="project" value="InterPro"/>
</dbReference>
<dbReference type="InterPro" id="IPR041569">
    <property type="entry name" value="AAA_lid_3"/>
</dbReference>
<feature type="domain" description="AAA+ ATPase" evidence="13">
    <location>
        <begin position="880"/>
        <end position="1023"/>
    </location>
</feature>
<evidence type="ECO:0000256" key="11">
    <source>
        <dbReference type="ARBA" id="ARBA00023049"/>
    </source>
</evidence>
<evidence type="ECO:0000256" key="4">
    <source>
        <dbReference type="ARBA" id="ARBA00022670"/>
    </source>
</evidence>
<dbReference type="InterPro" id="IPR003959">
    <property type="entry name" value="ATPase_AAA_core"/>
</dbReference>
<dbReference type="InterPro" id="IPR000642">
    <property type="entry name" value="Peptidase_M41"/>
</dbReference>
<dbReference type="Gene3D" id="1.10.8.60">
    <property type="match status" value="1"/>
</dbReference>
<dbReference type="PANTHER" id="PTHR43655">
    <property type="entry name" value="ATP-DEPENDENT PROTEASE"/>
    <property type="match status" value="1"/>
</dbReference>
<sequence>MAFSCQQLLFSTQVSLLFTHTRPNRKFKTIPRAALREWNEYEDAVKRKDLSRALRFLKYKETQKNNDNLVDSVNGSFSNESATRSGLGGLGLFDGLERDWEVLDTCLNADDMRLVASAYGFLKNRGFLPNFGKFSNIALEGPREVTPTVLQSSTGLEATKLSPKKWGESGISSLLFIAFIGGANLLVDRGIDIRVNLAAILGLAFLDSIFLGGACLAQISSYWPPNKRRILVHEAGHLLVAYLMGCPIRGVILDPIVAMQMGTQGQAGTQFWDEKLNNELAEGQLSGTSFDRYCMVLFAGIAAEALVYGEAEGGENDENLFRSICVLLQPPLSLAQMSNQARWSVLQSYNLLKWHRDAHRAAVKALESGGSLSVVIRRIEDAISNPPILFQLPTNQRSRVSRKKTIFRIYSSANANGSDGFSWPSLTRSVRLGTERFLLNLGESVKRETGFDVERVNVKVGEFTERIKGDVNKGDAALTRFRTELLTEFVDWNSWERWKDLKNWEPKRVGALLLYIFVVMFSCQRIYVAIRAPFLDQERRELTEAYMEALIPEPSPINIRKFKKGMWRKTTPKGLKMKKFIEGPDGTLIQDTSYVGEDAWEDDQEPPQENMKQIIEKDGRLNLEKKDLKEDLGILAEVQESKGTWRQRLHMWKEVLKKEKLAEQLDSSHAKYVVEFDMKEVENSLRKDVAEKITDTQGARSLWISKRWWRYRPKLPYTYFLQKLDSSEVAAVVFTEDLKRLYVTMKEGFPLEYVVDIPLDPYLFEAISGSGVEVDLLQKRQIHYFLKVVIALVPGLLILWLIRETVMLLHITSKRFLYKKYNQLFDMAYAENFILPVGDVGETKSMYKEVVLGGDVWDLLDEIMIYMGNPMQYYERGVKFVRGVLLSGPPGTGKTLFARTLAKESGLPFVFASGAEFTDSEKSGAARINEMFSIARRNAPCFVFVDEIDAIAGRHARKDPRRRATFEALIAQLDGEKEKTGIDRFSLRQAVIFICATNRPDELDLEFVRPGRIDRRLYIGLPDAKQRVQIFGVHSVGKQLAEDVDFGKLVFRTVGFSGADIRNLVNEAAIMAVRKGHSKIYQQDMVDVLDKQLLEGMGVLLTDEEQQKCEQNVSFEKKRLLAVHEAGHIVLAHLFPRFDWHAFSQLLPGGKETAISVFYPREDMIDQGYTTFGYMKMQMVVAHGGRCAERLVYGEDITDGGSDDLEKITKIAREMAISPQNAKLGLIALTKRVGLMDRPDNPDGELIKYRWDDPHVIPADMTLEVSELFTRELTRYIEETEELAMEGLRNNTRILDVITKELLEKSRITGLEVEDIMKELSPTMFEDFVKPFQINLNEKAPMLLSAVAWSSFGLDLASTVIALSCDPVDGVLRQVAASFALSMPILVLMITISPQIYAVVSVLKIVNLCTDSNVQNLFCTSFI</sequence>
<protein>
    <recommendedName>
        <fullName evidence="13">AAA+ ATPase domain-containing protein</fullName>
    </recommendedName>
</protein>
<keyword evidence="8" id="KW-0862">Zinc</keyword>
<dbReference type="SUPFAM" id="SSF140990">
    <property type="entry name" value="FtsH protease domain-like"/>
    <property type="match status" value="2"/>
</dbReference>
<dbReference type="Pfam" id="PF01434">
    <property type="entry name" value="Peptidase_M41"/>
    <property type="match status" value="1"/>
</dbReference>
<dbReference type="FunFam" id="1.20.58.760:FF:000007">
    <property type="entry name" value="ATP-dependent zinc metalloprotease"/>
    <property type="match status" value="1"/>
</dbReference>
<feature type="transmembrane region" description="Helical" evidence="12">
    <location>
        <begin position="199"/>
        <end position="223"/>
    </location>
</feature>